<accession>G2QW67</accession>
<gene>
    <name evidence="1" type="ORF">THITE_2039121</name>
</gene>
<evidence type="ECO:0008006" key="3">
    <source>
        <dbReference type="Google" id="ProtNLM"/>
    </source>
</evidence>
<dbReference type="GeneID" id="11521476"/>
<dbReference type="SUPFAM" id="SSF53098">
    <property type="entry name" value="Ribonuclease H-like"/>
    <property type="match status" value="1"/>
</dbReference>
<dbReference type="Proteomes" id="UP000008181">
    <property type="component" value="Chromosome 1"/>
</dbReference>
<dbReference type="AlphaFoldDB" id="G2QW67"/>
<dbReference type="InterPro" id="IPR012337">
    <property type="entry name" value="RNaseH-like_sf"/>
</dbReference>
<name>G2QW67_THETT</name>
<reference evidence="1 2" key="1">
    <citation type="journal article" date="2011" name="Nat. Biotechnol.">
        <title>Comparative genomic analysis of the thermophilic biomass-degrading fungi Myceliophthora thermophila and Thielavia terrestris.</title>
        <authorList>
            <person name="Berka R.M."/>
            <person name="Grigoriev I.V."/>
            <person name="Otillar R."/>
            <person name="Salamov A."/>
            <person name="Grimwood J."/>
            <person name="Reid I."/>
            <person name="Ishmael N."/>
            <person name="John T."/>
            <person name="Darmond C."/>
            <person name="Moisan M.-C."/>
            <person name="Henrissat B."/>
            <person name="Coutinho P.M."/>
            <person name="Lombard V."/>
            <person name="Natvig D.O."/>
            <person name="Lindquist E."/>
            <person name="Schmutz J."/>
            <person name="Lucas S."/>
            <person name="Harris P."/>
            <person name="Powlowski J."/>
            <person name="Bellemare A."/>
            <person name="Taylor D."/>
            <person name="Butler G."/>
            <person name="de Vries R.P."/>
            <person name="Allijn I.E."/>
            <person name="van den Brink J."/>
            <person name="Ushinsky S."/>
            <person name="Storms R."/>
            <person name="Powell A.J."/>
            <person name="Paulsen I.T."/>
            <person name="Elbourne L.D.H."/>
            <person name="Baker S.E."/>
            <person name="Magnuson J."/>
            <person name="LaBoissiere S."/>
            <person name="Clutterbuck A.J."/>
            <person name="Martinez D."/>
            <person name="Wogulis M."/>
            <person name="de Leon A.L."/>
            <person name="Rey M.W."/>
            <person name="Tsang A."/>
        </authorList>
    </citation>
    <scope>NUCLEOTIDE SEQUENCE [LARGE SCALE GENOMIC DNA]</scope>
    <source>
        <strain evidence="2">ATCC 38088 / NRRL 8126</strain>
    </source>
</reference>
<keyword evidence="2" id="KW-1185">Reference proteome</keyword>
<dbReference type="OrthoDB" id="5988675at2759"/>
<organism evidence="1 2">
    <name type="scientific">Thermothielavioides terrestris (strain ATCC 38088 / NRRL 8126)</name>
    <name type="common">Thielavia terrestris</name>
    <dbReference type="NCBI Taxonomy" id="578455"/>
    <lineage>
        <taxon>Eukaryota</taxon>
        <taxon>Fungi</taxon>
        <taxon>Dikarya</taxon>
        <taxon>Ascomycota</taxon>
        <taxon>Pezizomycotina</taxon>
        <taxon>Sordariomycetes</taxon>
        <taxon>Sordariomycetidae</taxon>
        <taxon>Sordariales</taxon>
        <taxon>Chaetomiaceae</taxon>
        <taxon>Thermothielavioides</taxon>
        <taxon>Thermothielavioides terrestris</taxon>
    </lineage>
</organism>
<proteinExistence type="predicted"/>
<dbReference type="GO" id="GO:0003676">
    <property type="term" value="F:nucleic acid binding"/>
    <property type="evidence" value="ECO:0007669"/>
    <property type="project" value="InterPro"/>
</dbReference>
<dbReference type="KEGG" id="ttt:THITE_2039121"/>
<sequence>GYSIVIVVDEGSNFKGKVKEIVYKLGIKRVIISLYNLYINGVNKASYIPIATSFIKITNSIRKRWRELLLYILYIDCTTIRGSYRISPFFLTYNYKPISLVEFNVPI</sequence>
<dbReference type="Gene3D" id="3.30.420.10">
    <property type="entry name" value="Ribonuclease H-like superfamily/Ribonuclease H"/>
    <property type="match status" value="1"/>
</dbReference>
<dbReference type="HOGENOM" id="CLU_154302_0_0_1"/>
<evidence type="ECO:0000313" key="1">
    <source>
        <dbReference type="EMBL" id="AEO63042.1"/>
    </source>
</evidence>
<protein>
    <recommendedName>
        <fullName evidence="3">Integrase catalytic domain-containing protein</fullName>
    </recommendedName>
</protein>
<dbReference type="EMBL" id="CP003009">
    <property type="protein sequence ID" value="AEO63042.1"/>
    <property type="molecule type" value="Genomic_DNA"/>
</dbReference>
<dbReference type="InterPro" id="IPR036397">
    <property type="entry name" value="RNaseH_sf"/>
</dbReference>
<evidence type="ECO:0000313" key="2">
    <source>
        <dbReference type="Proteomes" id="UP000008181"/>
    </source>
</evidence>
<dbReference type="RefSeq" id="XP_003649378.1">
    <property type="nucleotide sequence ID" value="XM_003649330.1"/>
</dbReference>
<feature type="non-terminal residue" evidence="1">
    <location>
        <position position="1"/>
    </location>
</feature>